<keyword evidence="3" id="KW-0804">Transcription</keyword>
<dbReference type="PANTHER" id="PTHR46796">
    <property type="entry name" value="HTH-TYPE TRANSCRIPTIONAL ACTIVATOR RHAS-RELATED"/>
    <property type="match status" value="1"/>
</dbReference>
<dbReference type="GO" id="GO:0003700">
    <property type="term" value="F:DNA-binding transcription factor activity"/>
    <property type="evidence" value="ECO:0007669"/>
    <property type="project" value="InterPro"/>
</dbReference>
<comment type="caution">
    <text evidence="5">The sequence shown here is derived from an EMBL/GenBank/DDBJ whole genome shotgun (WGS) entry which is preliminary data.</text>
</comment>
<dbReference type="Pfam" id="PF12833">
    <property type="entry name" value="HTH_18"/>
    <property type="match status" value="1"/>
</dbReference>
<evidence type="ECO:0000256" key="1">
    <source>
        <dbReference type="ARBA" id="ARBA00023015"/>
    </source>
</evidence>
<reference evidence="5 6" key="1">
    <citation type="submission" date="2020-08" db="EMBL/GenBank/DDBJ databases">
        <title>Genomic Encyclopedia of Type Strains, Phase III (KMG-III): the genomes of soil and plant-associated and newly described type strains.</title>
        <authorList>
            <person name="Whitman W."/>
        </authorList>
    </citation>
    <scope>NUCLEOTIDE SEQUENCE [LARGE SCALE GENOMIC DNA]</scope>
    <source>
        <strain evidence="5 6">CECT 4113</strain>
    </source>
</reference>
<dbReference type="GO" id="GO:0043565">
    <property type="term" value="F:sequence-specific DNA binding"/>
    <property type="evidence" value="ECO:0007669"/>
    <property type="project" value="InterPro"/>
</dbReference>
<sequence>MSTFRQSSRLPVNLRHTAYQPGAVSIASLRLGAGSFLLPEMDRHRILVHASAATRSYCGQVGKYFVRRAGDIDLLAAGEAGGFEAESAFDTIVVSFPETFVQDVTGGLGARGSRRIQTRHLFRDERIEHLTRAIQADYEVGSPSGSLYADSIGIAITARLLGLDDAAPVREIRLSDAQLKRVLDFIEAHIETSLALETLSRVAAVSNSHLRTWFKAATGLTVHRYVLRRRIERARELLVSTDLAISEIAHRTGFAHQSHLARWMRREIGQTPFELRRNSAI</sequence>
<keyword evidence="1" id="KW-0805">Transcription regulation</keyword>
<dbReference type="SUPFAM" id="SSF46689">
    <property type="entry name" value="Homeodomain-like"/>
    <property type="match status" value="2"/>
</dbReference>
<evidence type="ECO:0000313" key="6">
    <source>
        <dbReference type="Proteomes" id="UP000518315"/>
    </source>
</evidence>
<dbReference type="RefSeq" id="WP_210276357.1">
    <property type="nucleotide sequence ID" value="NZ_JACHXH010000026.1"/>
</dbReference>
<evidence type="ECO:0000259" key="4">
    <source>
        <dbReference type="PROSITE" id="PS01124"/>
    </source>
</evidence>
<gene>
    <name evidence="5" type="ORF">FHS26_005719</name>
</gene>
<name>A0A7W5BRU4_9HYPH</name>
<keyword evidence="6" id="KW-1185">Reference proteome</keyword>
<proteinExistence type="predicted"/>
<accession>A0A7W5BRU4</accession>
<dbReference type="InterPro" id="IPR018060">
    <property type="entry name" value="HTH_AraC"/>
</dbReference>
<dbReference type="PROSITE" id="PS01124">
    <property type="entry name" value="HTH_ARAC_FAMILY_2"/>
    <property type="match status" value="1"/>
</dbReference>
<dbReference type="Proteomes" id="UP000518315">
    <property type="component" value="Unassembled WGS sequence"/>
</dbReference>
<keyword evidence="2" id="KW-0238">DNA-binding</keyword>
<dbReference type="PANTHER" id="PTHR46796:SF6">
    <property type="entry name" value="ARAC SUBFAMILY"/>
    <property type="match status" value="1"/>
</dbReference>
<dbReference type="Gene3D" id="1.10.10.60">
    <property type="entry name" value="Homeodomain-like"/>
    <property type="match status" value="1"/>
</dbReference>
<feature type="domain" description="HTH araC/xylS-type" evidence="4">
    <location>
        <begin position="180"/>
        <end position="278"/>
    </location>
</feature>
<dbReference type="SMART" id="SM00342">
    <property type="entry name" value="HTH_ARAC"/>
    <property type="match status" value="1"/>
</dbReference>
<protein>
    <submittedName>
        <fullName evidence="5">AraC family transcriptional regulator</fullName>
    </submittedName>
</protein>
<dbReference type="AlphaFoldDB" id="A0A7W5BRU4"/>
<evidence type="ECO:0000256" key="3">
    <source>
        <dbReference type="ARBA" id="ARBA00023163"/>
    </source>
</evidence>
<organism evidence="5 6">
    <name type="scientific">Rhizobium pisi</name>
    <dbReference type="NCBI Taxonomy" id="574561"/>
    <lineage>
        <taxon>Bacteria</taxon>
        <taxon>Pseudomonadati</taxon>
        <taxon>Pseudomonadota</taxon>
        <taxon>Alphaproteobacteria</taxon>
        <taxon>Hyphomicrobiales</taxon>
        <taxon>Rhizobiaceae</taxon>
        <taxon>Rhizobium/Agrobacterium group</taxon>
        <taxon>Rhizobium</taxon>
    </lineage>
</organism>
<dbReference type="EMBL" id="JACHXH010000026">
    <property type="protein sequence ID" value="MBB3137951.1"/>
    <property type="molecule type" value="Genomic_DNA"/>
</dbReference>
<dbReference type="InterPro" id="IPR050204">
    <property type="entry name" value="AraC_XylS_family_regulators"/>
</dbReference>
<evidence type="ECO:0000256" key="2">
    <source>
        <dbReference type="ARBA" id="ARBA00023125"/>
    </source>
</evidence>
<evidence type="ECO:0000313" key="5">
    <source>
        <dbReference type="EMBL" id="MBB3137951.1"/>
    </source>
</evidence>
<dbReference type="InterPro" id="IPR009057">
    <property type="entry name" value="Homeodomain-like_sf"/>
</dbReference>